<comment type="caution">
    <text evidence="8">The sequence shown here is derived from an EMBL/GenBank/DDBJ whole genome shotgun (WGS) entry which is preliminary data.</text>
</comment>
<feature type="domain" description="Glycosyl hydrolase family 31 C-terminal" evidence="7">
    <location>
        <begin position="873"/>
        <end position="975"/>
    </location>
</feature>
<dbReference type="AlphaFoldDB" id="A0A1F5ZWX9"/>
<dbReference type="InterPro" id="IPR050985">
    <property type="entry name" value="Alpha-glycosidase_related"/>
</dbReference>
<keyword evidence="3" id="KW-0326">Glycosidase</keyword>
<evidence type="ECO:0008006" key="10">
    <source>
        <dbReference type="Google" id="ProtNLM"/>
    </source>
</evidence>
<evidence type="ECO:0000256" key="3">
    <source>
        <dbReference type="ARBA" id="ARBA00023295"/>
    </source>
</evidence>
<dbReference type="EMBL" id="MFJL01000005">
    <property type="protein sequence ID" value="OGG16950.1"/>
    <property type="molecule type" value="Genomic_DNA"/>
</dbReference>
<dbReference type="InterPro" id="IPR013780">
    <property type="entry name" value="Glyco_hydro_b"/>
</dbReference>
<proteinExistence type="inferred from homology"/>
<organism evidence="8 9">
    <name type="scientific">Candidatus Gottesmanbacteria bacterium RIFCSPHIGHO2_02_FULL_39_11</name>
    <dbReference type="NCBI Taxonomy" id="1798382"/>
    <lineage>
        <taxon>Bacteria</taxon>
        <taxon>Candidatus Gottesmaniibacteriota</taxon>
    </lineage>
</organism>
<gene>
    <name evidence="8" type="ORF">A3D77_06110</name>
</gene>
<evidence type="ECO:0000259" key="6">
    <source>
        <dbReference type="Pfam" id="PF01055"/>
    </source>
</evidence>
<keyword evidence="5" id="KW-0472">Membrane</keyword>
<dbReference type="Pfam" id="PF21365">
    <property type="entry name" value="Glyco_hydro_31_3rd"/>
    <property type="match status" value="1"/>
</dbReference>
<dbReference type="Gene3D" id="3.20.20.80">
    <property type="entry name" value="Glycosidases"/>
    <property type="match status" value="1"/>
</dbReference>
<name>A0A1F5ZWX9_9BACT</name>
<keyword evidence="5" id="KW-1133">Transmembrane helix</keyword>
<dbReference type="SUPFAM" id="SSF51011">
    <property type="entry name" value="Glycosyl hydrolase domain"/>
    <property type="match status" value="1"/>
</dbReference>
<sequence>MIRSLHKIGDLLYRQVFILFYIVLMFGFSVRCVYGQVAYTFSYDFDHIDEATRQNTFYSTNTPVGYPVEYIINTGSNLPSNITYADVGEKFVLYNKPGMEITTENPIYCFGSLVSSCGFSSIQLKKAPDAQTVKIEKYVPDIQNSVVSLKFYDDADPTTEFSIAISDGSGTRRVLLRATESTYKVQFDNGSYQDTQITRSAGWRHLDFFITNAGSYLEMDKVRLFSSQVSTMTWLRSLKIFTHPNTNQGRMQIDNIFVHNRLSDYVPPVVDPLRYIKQVNLLTPQVTQNTALHTVEMVTSRHKAVLNLDTGSVSITDVSTSRVYSSAGGTFYDGQKQLTNLTYTGISGNIASFQTTGAGITYHIYFAFAAQGILVNISADKEILPQLQLYSPPYVYGLGELQSGNDGHLYVRKGYKDDRFGTGWKVEDNGELIDDDMKVQYTFHSDLRDRVPILVSPQSLVLYSLFDDKLKSIHNLTDKITIGVNQPVQSFQRAFVFITGRSPEELFSNFHALRKQLSYEVISPKYAHFGLGYEIWRDFGCEADGKKVIDRVLGLRNLGVNLDWVTLGSGWWSGKNVLGCIGDTSAFDKPQDPTTDSFAYNSRYTTRYPEYGNMNFFEWAQSNNIKVFGGMRTNISSENTSVVQEALSNNYLMRDPDGSIFHTYQWGNGTSLVLVDPQNPLARTWFMNRTKAYYGMSGWKEDLMLPNYLHFGQYLSEDKAWPVMGEFSKNGYYQRCRNEYFSVTCDVQLVQDLAPHAGGTNYTQNTVHHLDKILLYSLQHSLSGYYAPAMEIGSMPDNTISLNDPVRQRLYLHELMMNAFTTNFDLSRPVWTVFTDPSYISKFQFFSVLHKRLQNYIYDSVIESVNTGIPYAMMPLVLAYPDDSKTYDMGNVTYGLGAAADFTKAGSTEYLFGKAMLVAPVITYGSTRQVYLPSGVWYDLFTGKRYSGSATISYDIYGTDSTGGQTMYPVFVKGGEPFILPGITAGDSPLRVRIFPQDNAHSAYHHYSSGITVISVKPISSTVTVAVEGVWDTNWIVSDFEVVEGTDSRQVTFDKQPKNELSFVLEEGKNYTVRKKTIIVTPTPTHTPTPVPPTITPTRTPTPYPPFQTVLPYYATINPAYDFDQNGKVNMIDVGRTLFR</sequence>
<dbReference type="Proteomes" id="UP000176923">
    <property type="component" value="Unassembled WGS sequence"/>
</dbReference>
<keyword evidence="5" id="KW-0812">Transmembrane</keyword>
<dbReference type="InterPro" id="IPR048395">
    <property type="entry name" value="Glyco_hydro_31_C"/>
</dbReference>
<evidence type="ECO:0000259" key="7">
    <source>
        <dbReference type="Pfam" id="PF21365"/>
    </source>
</evidence>
<evidence type="ECO:0000313" key="8">
    <source>
        <dbReference type="EMBL" id="OGG16950.1"/>
    </source>
</evidence>
<reference evidence="8 9" key="1">
    <citation type="journal article" date="2016" name="Nat. Commun.">
        <title>Thousands of microbial genomes shed light on interconnected biogeochemical processes in an aquifer system.</title>
        <authorList>
            <person name="Anantharaman K."/>
            <person name="Brown C.T."/>
            <person name="Hug L.A."/>
            <person name="Sharon I."/>
            <person name="Castelle C.J."/>
            <person name="Probst A.J."/>
            <person name="Thomas B.C."/>
            <person name="Singh A."/>
            <person name="Wilkins M.J."/>
            <person name="Karaoz U."/>
            <person name="Brodie E.L."/>
            <person name="Williams K.H."/>
            <person name="Hubbard S.S."/>
            <person name="Banfield J.F."/>
        </authorList>
    </citation>
    <scope>NUCLEOTIDE SEQUENCE [LARGE SCALE GENOMIC DNA]</scope>
</reference>
<feature type="compositionally biased region" description="Pro residues" evidence="4">
    <location>
        <begin position="1085"/>
        <end position="1102"/>
    </location>
</feature>
<feature type="domain" description="Glycoside hydrolase family 31 TIM barrel" evidence="6">
    <location>
        <begin position="528"/>
        <end position="712"/>
    </location>
</feature>
<evidence type="ECO:0000256" key="4">
    <source>
        <dbReference type="SAM" id="MobiDB-lite"/>
    </source>
</evidence>
<dbReference type="Gene3D" id="2.60.40.1180">
    <property type="entry name" value="Golgi alpha-mannosidase II"/>
    <property type="match status" value="1"/>
</dbReference>
<dbReference type="GO" id="GO:0005975">
    <property type="term" value="P:carbohydrate metabolic process"/>
    <property type="evidence" value="ECO:0007669"/>
    <property type="project" value="InterPro"/>
</dbReference>
<accession>A0A1F5ZWX9</accession>
<dbReference type="PANTHER" id="PTHR43053:SF4">
    <property type="entry name" value="MYOGENESIS-REGULATING GLYCOSIDASE"/>
    <property type="match status" value="1"/>
</dbReference>
<dbReference type="PANTHER" id="PTHR43053">
    <property type="entry name" value="GLYCOSIDASE FAMILY 31"/>
    <property type="match status" value="1"/>
</dbReference>
<dbReference type="SUPFAM" id="SSF51445">
    <property type="entry name" value="(Trans)glycosidases"/>
    <property type="match status" value="1"/>
</dbReference>
<dbReference type="InterPro" id="IPR017853">
    <property type="entry name" value="GH"/>
</dbReference>
<keyword evidence="2" id="KW-0378">Hydrolase</keyword>
<dbReference type="InterPro" id="IPR000322">
    <property type="entry name" value="Glyco_hydro_31_TIM"/>
</dbReference>
<evidence type="ECO:0000256" key="2">
    <source>
        <dbReference type="ARBA" id="ARBA00022801"/>
    </source>
</evidence>
<dbReference type="STRING" id="1798382.A3D77_06110"/>
<dbReference type="Pfam" id="PF01055">
    <property type="entry name" value="Glyco_hydro_31_2nd"/>
    <property type="match status" value="1"/>
</dbReference>
<protein>
    <recommendedName>
        <fullName evidence="10">DUF5110 domain-containing protein</fullName>
    </recommendedName>
</protein>
<evidence type="ECO:0000256" key="1">
    <source>
        <dbReference type="ARBA" id="ARBA00007806"/>
    </source>
</evidence>
<feature type="transmembrane region" description="Helical" evidence="5">
    <location>
        <begin position="12"/>
        <end position="30"/>
    </location>
</feature>
<dbReference type="GO" id="GO:0004553">
    <property type="term" value="F:hydrolase activity, hydrolyzing O-glycosyl compounds"/>
    <property type="evidence" value="ECO:0007669"/>
    <property type="project" value="InterPro"/>
</dbReference>
<evidence type="ECO:0000313" key="9">
    <source>
        <dbReference type="Proteomes" id="UP000176923"/>
    </source>
</evidence>
<comment type="similarity">
    <text evidence="1">Belongs to the glycosyl hydrolase 31 family.</text>
</comment>
<evidence type="ECO:0000256" key="5">
    <source>
        <dbReference type="SAM" id="Phobius"/>
    </source>
</evidence>
<feature type="region of interest" description="Disordered" evidence="4">
    <location>
        <begin position="1082"/>
        <end position="1102"/>
    </location>
</feature>